<evidence type="ECO:0000259" key="1">
    <source>
        <dbReference type="Pfam" id="PF00561"/>
    </source>
</evidence>
<protein>
    <submittedName>
        <fullName evidence="2">Alpha/beta fold hydrolase</fullName>
    </submittedName>
</protein>
<dbReference type="GO" id="GO:0046464">
    <property type="term" value="P:acylglycerol catabolic process"/>
    <property type="evidence" value="ECO:0007669"/>
    <property type="project" value="TreeGrafter"/>
</dbReference>
<evidence type="ECO:0000313" key="2">
    <source>
        <dbReference type="EMBL" id="MVU82976.1"/>
    </source>
</evidence>
<feature type="domain" description="AB hydrolase-1" evidence="1">
    <location>
        <begin position="31"/>
        <end position="160"/>
    </location>
</feature>
<proteinExistence type="predicted"/>
<accession>A0A7K1V8S7</accession>
<dbReference type="Pfam" id="PF00561">
    <property type="entry name" value="Abhydrolase_1"/>
    <property type="match status" value="1"/>
</dbReference>
<dbReference type="SUPFAM" id="SSF53474">
    <property type="entry name" value="alpha/beta-Hydrolases"/>
    <property type="match status" value="1"/>
</dbReference>
<sequence>MRAELTDWMSKGNYFDFDGHRIFYVREGKGPTLLLIHGYPFNTYDWHRIWPDLTAHYDVIAPDMLGMGFSDKPIRHHYSVLEHADMHEALLRHLGAGETLLLAHDLGVSVAQELLARRLEGTEGPDIRAVVLLNGGLFYEVYRPRVVQKLLGTPLGHLVGPLLSGTGVTDVAVREMFGPDTKPDADDMRTLREVLLYGNGRFVNHLVGRFVAERAVHRDRWAEPLIRKVVPTRLINGPLDPNSGAHLVARYRELVADPDVVSLPGIGHWPQLEDPAGVFNAAHAFLRTAN</sequence>
<dbReference type="RefSeq" id="WP_157392560.1">
    <property type="nucleotide sequence ID" value="NZ_WRPP01000011.1"/>
</dbReference>
<dbReference type="InterPro" id="IPR050266">
    <property type="entry name" value="AB_hydrolase_sf"/>
</dbReference>
<dbReference type="InterPro" id="IPR000073">
    <property type="entry name" value="AB_hydrolase_1"/>
</dbReference>
<dbReference type="InterPro" id="IPR000639">
    <property type="entry name" value="Epox_hydrolase-like"/>
</dbReference>
<dbReference type="PANTHER" id="PTHR43798:SF33">
    <property type="entry name" value="HYDROLASE, PUTATIVE (AFU_ORTHOLOGUE AFUA_2G14860)-RELATED"/>
    <property type="match status" value="1"/>
</dbReference>
<dbReference type="PRINTS" id="PR00412">
    <property type="entry name" value="EPOXHYDRLASE"/>
</dbReference>
<comment type="caution">
    <text evidence="2">The sequence shown here is derived from an EMBL/GenBank/DDBJ whole genome shotgun (WGS) entry which is preliminary data.</text>
</comment>
<organism evidence="2 3">
    <name type="scientific">Nocardia terrae</name>
    <dbReference type="NCBI Taxonomy" id="2675851"/>
    <lineage>
        <taxon>Bacteria</taxon>
        <taxon>Bacillati</taxon>
        <taxon>Actinomycetota</taxon>
        <taxon>Actinomycetes</taxon>
        <taxon>Mycobacteriales</taxon>
        <taxon>Nocardiaceae</taxon>
        <taxon>Nocardia</taxon>
    </lineage>
</organism>
<dbReference type="GO" id="GO:0016020">
    <property type="term" value="C:membrane"/>
    <property type="evidence" value="ECO:0007669"/>
    <property type="project" value="TreeGrafter"/>
</dbReference>
<keyword evidence="3" id="KW-1185">Reference proteome</keyword>
<dbReference type="EMBL" id="WRPP01000011">
    <property type="protein sequence ID" value="MVU82976.1"/>
    <property type="molecule type" value="Genomic_DNA"/>
</dbReference>
<dbReference type="AlphaFoldDB" id="A0A7K1V8S7"/>
<evidence type="ECO:0000313" key="3">
    <source>
        <dbReference type="Proteomes" id="UP000466794"/>
    </source>
</evidence>
<reference evidence="2 3" key="1">
    <citation type="submission" date="2019-12" db="EMBL/GenBank/DDBJ databases">
        <title>Nocardia sp. nov. ET3-3 isolated from soil.</title>
        <authorList>
            <person name="Kanchanasin P."/>
            <person name="Tanasupawat S."/>
            <person name="Yuki M."/>
            <person name="Kudo T."/>
        </authorList>
    </citation>
    <scope>NUCLEOTIDE SEQUENCE [LARGE SCALE GENOMIC DNA]</scope>
    <source>
        <strain evidence="2 3">ET3-3</strain>
    </source>
</reference>
<dbReference type="Gene3D" id="3.40.50.1820">
    <property type="entry name" value="alpha/beta hydrolase"/>
    <property type="match status" value="1"/>
</dbReference>
<dbReference type="PANTHER" id="PTHR43798">
    <property type="entry name" value="MONOACYLGLYCEROL LIPASE"/>
    <property type="match status" value="1"/>
</dbReference>
<name>A0A7K1V8S7_9NOCA</name>
<dbReference type="InterPro" id="IPR029058">
    <property type="entry name" value="AB_hydrolase_fold"/>
</dbReference>
<gene>
    <name evidence="2" type="ORF">GPX89_37780</name>
</gene>
<keyword evidence="2" id="KW-0378">Hydrolase</keyword>
<dbReference type="GO" id="GO:0047372">
    <property type="term" value="F:monoacylglycerol lipase activity"/>
    <property type="evidence" value="ECO:0007669"/>
    <property type="project" value="TreeGrafter"/>
</dbReference>
<dbReference type="Proteomes" id="UP000466794">
    <property type="component" value="Unassembled WGS sequence"/>
</dbReference>